<dbReference type="KEGG" id="fpu:FPSE_02385"/>
<name>K3VPZ7_FUSPC</name>
<keyword evidence="2" id="KW-1185">Reference proteome</keyword>
<gene>
    <name evidence="1" type="ORF">FPSE_02385</name>
</gene>
<evidence type="ECO:0000313" key="1">
    <source>
        <dbReference type="EMBL" id="EKJ77512.1"/>
    </source>
</evidence>
<protein>
    <submittedName>
        <fullName evidence="1">Uncharacterized protein</fullName>
    </submittedName>
</protein>
<organism evidence="1 2">
    <name type="scientific">Fusarium pseudograminearum (strain CS3096)</name>
    <name type="common">Wheat and barley crown-rot fungus</name>
    <dbReference type="NCBI Taxonomy" id="1028729"/>
    <lineage>
        <taxon>Eukaryota</taxon>
        <taxon>Fungi</taxon>
        <taxon>Dikarya</taxon>
        <taxon>Ascomycota</taxon>
        <taxon>Pezizomycotina</taxon>
        <taxon>Sordariomycetes</taxon>
        <taxon>Hypocreomycetidae</taxon>
        <taxon>Hypocreales</taxon>
        <taxon>Nectriaceae</taxon>
        <taxon>Fusarium</taxon>
    </lineage>
</organism>
<dbReference type="AlphaFoldDB" id="K3VPZ7"/>
<accession>K3VPZ7</accession>
<comment type="caution">
    <text evidence="1">The sequence shown here is derived from an EMBL/GenBank/DDBJ whole genome shotgun (WGS) entry which is preliminary data.</text>
</comment>
<dbReference type="Proteomes" id="UP000007978">
    <property type="component" value="Chromosome 2"/>
</dbReference>
<proteinExistence type="predicted"/>
<reference evidence="1 2" key="1">
    <citation type="journal article" date="2012" name="PLoS Pathog.">
        <title>Comparative pathogenomics reveals horizontally acquired novel virulence genes in fungi infecting cereal hosts.</title>
        <authorList>
            <person name="Gardiner D.M."/>
            <person name="McDonald M.C."/>
            <person name="Covarelli L."/>
            <person name="Solomon P.S."/>
            <person name="Rusu A.G."/>
            <person name="Marshall M."/>
            <person name="Kazan K."/>
            <person name="Chakraborty S."/>
            <person name="McDonald B.A."/>
            <person name="Manners J.M."/>
        </authorList>
    </citation>
    <scope>NUCLEOTIDE SEQUENCE [LARGE SCALE GENOMIC DNA]</scope>
    <source>
        <strain evidence="1 2">CS3096</strain>
    </source>
</reference>
<dbReference type="EMBL" id="AFNW01000058">
    <property type="protein sequence ID" value="EKJ77512.1"/>
    <property type="molecule type" value="Genomic_DNA"/>
</dbReference>
<dbReference type="RefSeq" id="XP_009253779.1">
    <property type="nucleotide sequence ID" value="XM_009255504.1"/>
</dbReference>
<dbReference type="HOGENOM" id="CLU_2320503_0_0_1"/>
<evidence type="ECO:0000313" key="2">
    <source>
        <dbReference type="Proteomes" id="UP000007978"/>
    </source>
</evidence>
<dbReference type="GeneID" id="20361004"/>
<sequence length="99" mass="11461">MSLYRENMRHVWDVVGIQGAVAELCFKFMLKVLTSNGPFVFTVHPNTDWVENRSKTLYRTSHNIIRRDTAHVLSLGQRNIIPVDYDEEEKLEGILLSSL</sequence>